<gene>
    <name evidence="4" type="ORF">J7S33_19750</name>
</gene>
<dbReference type="EMBL" id="CP072788">
    <property type="protein sequence ID" value="QTR01585.1"/>
    <property type="molecule type" value="Genomic_DNA"/>
</dbReference>
<proteinExistence type="predicted"/>
<dbReference type="PANTHER" id="PTHR46401">
    <property type="entry name" value="GLYCOSYLTRANSFERASE WBBK-RELATED"/>
    <property type="match status" value="1"/>
</dbReference>
<protein>
    <submittedName>
        <fullName evidence="4">Glycosyltransferase family 4 protein</fullName>
    </submittedName>
</protein>
<name>A0A8T8HST1_9PSEU</name>
<dbReference type="Pfam" id="PF13579">
    <property type="entry name" value="Glyco_trans_4_4"/>
    <property type="match status" value="1"/>
</dbReference>
<keyword evidence="1" id="KW-0328">Glycosyltransferase</keyword>
<dbReference type="GO" id="GO:0016757">
    <property type="term" value="F:glycosyltransferase activity"/>
    <property type="evidence" value="ECO:0007669"/>
    <property type="project" value="UniProtKB-KW"/>
</dbReference>
<dbReference type="Pfam" id="PF13692">
    <property type="entry name" value="Glyco_trans_1_4"/>
    <property type="match status" value="1"/>
</dbReference>
<dbReference type="CDD" id="cd03809">
    <property type="entry name" value="GT4_MtfB-like"/>
    <property type="match status" value="1"/>
</dbReference>
<evidence type="ECO:0000256" key="1">
    <source>
        <dbReference type="ARBA" id="ARBA00022676"/>
    </source>
</evidence>
<dbReference type="InterPro" id="IPR028098">
    <property type="entry name" value="Glyco_trans_4-like_N"/>
</dbReference>
<organism evidence="4 5">
    <name type="scientific">Saccharothrix algeriensis</name>
    <dbReference type="NCBI Taxonomy" id="173560"/>
    <lineage>
        <taxon>Bacteria</taxon>
        <taxon>Bacillati</taxon>
        <taxon>Actinomycetota</taxon>
        <taxon>Actinomycetes</taxon>
        <taxon>Pseudonocardiales</taxon>
        <taxon>Pseudonocardiaceae</taxon>
        <taxon>Saccharothrix</taxon>
    </lineage>
</organism>
<reference evidence="4" key="1">
    <citation type="submission" date="2021-04" db="EMBL/GenBank/DDBJ databases">
        <title>Saccharothrix algeriensis WGS.</title>
        <authorList>
            <person name="Stuskova K."/>
            <person name="Hakalova E."/>
            <person name="Tebbal A.B."/>
            <person name="Eichmeier A."/>
        </authorList>
    </citation>
    <scope>NUCLEOTIDE SEQUENCE</scope>
    <source>
        <strain evidence="4">NRRL B-24137</strain>
    </source>
</reference>
<evidence type="ECO:0000256" key="2">
    <source>
        <dbReference type="ARBA" id="ARBA00022679"/>
    </source>
</evidence>
<dbReference type="PANTHER" id="PTHR46401:SF2">
    <property type="entry name" value="GLYCOSYLTRANSFERASE WBBK-RELATED"/>
    <property type="match status" value="1"/>
</dbReference>
<evidence type="ECO:0000313" key="5">
    <source>
        <dbReference type="Proteomes" id="UP000671828"/>
    </source>
</evidence>
<dbReference type="SUPFAM" id="SSF53756">
    <property type="entry name" value="UDP-Glycosyltransferase/glycogen phosphorylase"/>
    <property type="match status" value="1"/>
</dbReference>
<keyword evidence="2" id="KW-0808">Transferase</keyword>
<dbReference type="GO" id="GO:0009103">
    <property type="term" value="P:lipopolysaccharide biosynthetic process"/>
    <property type="evidence" value="ECO:0007669"/>
    <property type="project" value="TreeGrafter"/>
</dbReference>
<dbReference type="AlphaFoldDB" id="A0A8T8HST1"/>
<evidence type="ECO:0000259" key="3">
    <source>
        <dbReference type="Pfam" id="PF13579"/>
    </source>
</evidence>
<accession>A0A8T8HST1</accession>
<evidence type="ECO:0000313" key="4">
    <source>
        <dbReference type="EMBL" id="QTR01585.1"/>
    </source>
</evidence>
<feature type="domain" description="Glycosyltransferase subfamily 4-like N-terminal" evidence="3">
    <location>
        <begin position="19"/>
        <end position="176"/>
    </location>
</feature>
<dbReference type="Proteomes" id="UP000671828">
    <property type="component" value="Chromosome"/>
</dbReference>
<sequence>MAEPLRVLIDGTPLLGHRTGIGRYTSALAEELASMPAEVEVRAVAFTLRGWRALRTVLPHEVVARGLPVPARLLRRFWLRGPFPPVELLAGPTDVMHGTNFVLPPAVRAGGVATVHDLAFLDSPQDLPPSDRRLPELVRRSARRADVVCTPTHAVAGVVVERFEVDPDRVIVTPLGVDPAWFAARPPSPGLRARLGLPGEYLLFVGADGPRKGLPTLLAAHAADPALPPLVLAGPGRAGADGRVVRTGYLSDVDLRSVVAGAAALVLPSRDEGFGLPVLEALACNVPVVCTDVPALREVAGGHAAHVPVGDAEALGQALADAVDTPPDPAEQAARRAHAAEFTWRRTAEKTLEAYRLAADARTRR</sequence>
<dbReference type="Gene3D" id="3.40.50.2000">
    <property type="entry name" value="Glycogen Phosphorylase B"/>
    <property type="match status" value="2"/>
</dbReference>